<dbReference type="GeneID" id="136801893"/>
<feature type="transmembrane region" description="Helical" evidence="1">
    <location>
        <begin position="7"/>
        <end position="27"/>
    </location>
</feature>
<reference evidence="2" key="1">
    <citation type="submission" date="2021-01" db="UniProtKB">
        <authorList>
            <consortium name="EnsemblMetazoa"/>
        </authorList>
    </citation>
    <scope>IDENTIFICATION</scope>
</reference>
<feature type="transmembrane region" description="Helical" evidence="1">
    <location>
        <begin position="66"/>
        <end position="85"/>
    </location>
</feature>
<organism evidence="2 3">
    <name type="scientific">Clytia hemisphaerica</name>
    <dbReference type="NCBI Taxonomy" id="252671"/>
    <lineage>
        <taxon>Eukaryota</taxon>
        <taxon>Metazoa</taxon>
        <taxon>Cnidaria</taxon>
        <taxon>Hydrozoa</taxon>
        <taxon>Hydroidolina</taxon>
        <taxon>Leptothecata</taxon>
        <taxon>Obeliida</taxon>
        <taxon>Clytiidae</taxon>
        <taxon>Clytia</taxon>
    </lineage>
</organism>
<dbReference type="Proteomes" id="UP000594262">
    <property type="component" value="Unplaced"/>
</dbReference>
<keyword evidence="1" id="KW-0812">Transmembrane</keyword>
<dbReference type="EnsemblMetazoa" id="CLYHEMT007185.1">
    <property type="protein sequence ID" value="CLYHEMP007185.1"/>
    <property type="gene ID" value="CLYHEMG007185"/>
</dbReference>
<dbReference type="AlphaFoldDB" id="A0A7M5WRS1"/>
<proteinExistence type="predicted"/>
<accession>A0A7M5WRS1</accession>
<keyword evidence="1" id="KW-0472">Membrane</keyword>
<evidence type="ECO:0000313" key="3">
    <source>
        <dbReference type="Proteomes" id="UP000594262"/>
    </source>
</evidence>
<evidence type="ECO:0000313" key="2">
    <source>
        <dbReference type="EnsemblMetazoa" id="CLYHEMP007185.1"/>
    </source>
</evidence>
<protein>
    <submittedName>
        <fullName evidence="2">Uncharacterized protein</fullName>
    </submittedName>
</protein>
<keyword evidence="3" id="KW-1185">Reference proteome</keyword>
<name>A0A7M5WRS1_9CNID</name>
<dbReference type="RefSeq" id="XP_066914670.1">
    <property type="nucleotide sequence ID" value="XM_067058569.1"/>
</dbReference>
<feature type="transmembrane region" description="Helical" evidence="1">
    <location>
        <begin position="39"/>
        <end position="59"/>
    </location>
</feature>
<evidence type="ECO:0000256" key="1">
    <source>
        <dbReference type="SAM" id="Phobius"/>
    </source>
</evidence>
<sequence length="308" mass="36654">MIYMVEYLSDVCTFGVACYIIFGFAIIPSFVRYPKHTSAVHYVFLLFHFCDGILGYIFLMLEKSSFHLWLLCFEFIASIMISIFLNLSSIERTWCLSWAVFSLIQIRIKNGLLGQLKSLDRNVPDDNAVDWMQFLDHKISEKPKVITYCQVFEPDKFVLPSRRIIWREEKTFEYNYWIDLTDQIEKEDCDKALIMKVEFDVQFDDDETEKMYQEHVQNLLDELPEYCKNGRKVVQRIIKIDDQKTNEVEYFYDSMFLKAYAKLIFQTLLFPATLIRLFSWVIKQLNLIFFVKSIMIKKVISSRNIEAC</sequence>
<keyword evidence="1" id="KW-1133">Transmembrane helix</keyword>